<dbReference type="HOGENOM" id="CLU_1528989_0_0_1"/>
<evidence type="ECO:0000313" key="1">
    <source>
        <dbReference type="EnsemblPlants" id="Bo9g058920.1"/>
    </source>
</evidence>
<accession>A0A0D3E668</accession>
<reference evidence="1" key="2">
    <citation type="submission" date="2015-03" db="UniProtKB">
        <authorList>
            <consortium name="EnsemblPlants"/>
        </authorList>
    </citation>
    <scope>IDENTIFICATION</scope>
</reference>
<dbReference type="EnsemblPlants" id="Bo9g058920.1">
    <property type="protein sequence ID" value="Bo9g058920.1"/>
    <property type="gene ID" value="Bo9g058920"/>
</dbReference>
<name>A0A0D3E668_BRAOL</name>
<protein>
    <submittedName>
        <fullName evidence="1">Uncharacterized protein</fullName>
    </submittedName>
</protein>
<dbReference type="AlphaFoldDB" id="A0A0D3E668"/>
<reference evidence="1 2" key="1">
    <citation type="journal article" date="2014" name="Genome Biol.">
        <title>Transcriptome and methylome profiling reveals relics of genome dominance in the mesopolyploid Brassica oleracea.</title>
        <authorList>
            <person name="Parkin I.A."/>
            <person name="Koh C."/>
            <person name="Tang H."/>
            <person name="Robinson S.J."/>
            <person name="Kagale S."/>
            <person name="Clarke W.E."/>
            <person name="Town C.D."/>
            <person name="Nixon J."/>
            <person name="Krishnakumar V."/>
            <person name="Bidwell S.L."/>
            <person name="Denoeud F."/>
            <person name="Belcram H."/>
            <person name="Links M.G."/>
            <person name="Just J."/>
            <person name="Clarke C."/>
            <person name="Bender T."/>
            <person name="Huebert T."/>
            <person name="Mason A.S."/>
            <person name="Pires J.C."/>
            <person name="Barker G."/>
            <person name="Moore J."/>
            <person name="Walley P.G."/>
            <person name="Manoli S."/>
            <person name="Batley J."/>
            <person name="Edwards D."/>
            <person name="Nelson M.N."/>
            <person name="Wang X."/>
            <person name="Paterson A.H."/>
            <person name="King G."/>
            <person name="Bancroft I."/>
            <person name="Chalhoub B."/>
            <person name="Sharpe A.G."/>
        </authorList>
    </citation>
    <scope>NUCLEOTIDE SEQUENCE</scope>
    <source>
        <strain evidence="1 2">cv. TO1000</strain>
    </source>
</reference>
<dbReference type="OMA" id="FELEEWS"/>
<evidence type="ECO:0000313" key="2">
    <source>
        <dbReference type="Proteomes" id="UP000032141"/>
    </source>
</evidence>
<organism evidence="1 2">
    <name type="scientific">Brassica oleracea var. oleracea</name>
    <dbReference type="NCBI Taxonomy" id="109376"/>
    <lineage>
        <taxon>Eukaryota</taxon>
        <taxon>Viridiplantae</taxon>
        <taxon>Streptophyta</taxon>
        <taxon>Embryophyta</taxon>
        <taxon>Tracheophyta</taxon>
        <taxon>Spermatophyta</taxon>
        <taxon>Magnoliopsida</taxon>
        <taxon>eudicotyledons</taxon>
        <taxon>Gunneridae</taxon>
        <taxon>Pentapetalae</taxon>
        <taxon>rosids</taxon>
        <taxon>malvids</taxon>
        <taxon>Brassicales</taxon>
        <taxon>Brassicaceae</taxon>
        <taxon>Brassiceae</taxon>
        <taxon>Brassica</taxon>
    </lineage>
</organism>
<keyword evidence="2" id="KW-1185">Reference proteome</keyword>
<proteinExistence type="predicted"/>
<dbReference type="Proteomes" id="UP000032141">
    <property type="component" value="Chromosome C9"/>
</dbReference>
<dbReference type="eggNOG" id="KOG1075">
    <property type="taxonomic scope" value="Eukaryota"/>
</dbReference>
<dbReference type="Gramene" id="Bo9g058920.1">
    <property type="protein sequence ID" value="Bo9g058920.1"/>
    <property type="gene ID" value="Bo9g058920"/>
</dbReference>
<sequence length="176" mass="20762">MVLEVVNNSWRSNANGQAGLMSKIAVCRKTISNWKRQAKPNSAVRIQELHYKIDEASRQENYRLEEFQKLKKELDEEYYNEELFWMDQSRLIWLRSGDKNTKFFHAVTKNRRAQSRIKSLIDEEGNEWFSEEDLGRVAENYFKKLFASESVGFELEEWSEIPTMLSPSQNDALMAP</sequence>